<evidence type="ECO:0000313" key="1">
    <source>
        <dbReference type="EMBL" id="JAH20244.1"/>
    </source>
</evidence>
<name>A0A0E9QTW1_ANGAN</name>
<reference evidence="1" key="1">
    <citation type="submission" date="2014-11" db="EMBL/GenBank/DDBJ databases">
        <authorList>
            <person name="Amaro Gonzalez C."/>
        </authorList>
    </citation>
    <scope>NUCLEOTIDE SEQUENCE</scope>
</reference>
<protein>
    <submittedName>
        <fullName evidence="1">Uncharacterized protein</fullName>
    </submittedName>
</protein>
<dbReference type="EMBL" id="GBXM01088333">
    <property type="protein sequence ID" value="JAH20244.1"/>
    <property type="molecule type" value="Transcribed_RNA"/>
</dbReference>
<accession>A0A0E9QTW1</accession>
<dbReference type="AlphaFoldDB" id="A0A0E9QTW1"/>
<organism evidence="1">
    <name type="scientific">Anguilla anguilla</name>
    <name type="common">European freshwater eel</name>
    <name type="synonym">Muraena anguilla</name>
    <dbReference type="NCBI Taxonomy" id="7936"/>
    <lineage>
        <taxon>Eukaryota</taxon>
        <taxon>Metazoa</taxon>
        <taxon>Chordata</taxon>
        <taxon>Craniata</taxon>
        <taxon>Vertebrata</taxon>
        <taxon>Euteleostomi</taxon>
        <taxon>Actinopterygii</taxon>
        <taxon>Neopterygii</taxon>
        <taxon>Teleostei</taxon>
        <taxon>Anguilliformes</taxon>
        <taxon>Anguillidae</taxon>
        <taxon>Anguilla</taxon>
    </lineage>
</organism>
<proteinExistence type="predicted"/>
<sequence length="30" mass="3483">MLEAEVWLLSWQEWACPIRVTVILPNAADQ</sequence>
<reference evidence="1" key="2">
    <citation type="journal article" date="2015" name="Fish Shellfish Immunol.">
        <title>Early steps in the European eel (Anguilla anguilla)-Vibrio vulnificus interaction in the gills: Role of the RtxA13 toxin.</title>
        <authorList>
            <person name="Callol A."/>
            <person name="Pajuelo D."/>
            <person name="Ebbesson L."/>
            <person name="Teles M."/>
            <person name="MacKenzie S."/>
            <person name="Amaro C."/>
        </authorList>
    </citation>
    <scope>NUCLEOTIDE SEQUENCE</scope>
</reference>